<keyword evidence="2" id="KW-0614">Plasmid</keyword>
<reference evidence="2 3" key="1">
    <citation type="journal article" date="2021" name="Front. Microbiol.">
        <title>Bacterial Transformation of Aromatic Monomers in Softwood Black Liquor.</title>
        <authorList>
            <person name="Navas L.E."/>
            <person name="Dexter G."/>
            <person name="Liu J."/>
            <person name="Levy-Booth D."/>
            <person name="Cho M."/>
            <person name="Jang S.K."/>
            <person name="Mansfield S.D."/>
            <person name="Renneckar S."/>
            <person name="Mohn W.W."/>
            <person name="Eltis L.D."/>
        </authorList>
    </citation>
    <scope>NUCLEOTIDE SEQUENCE [LARGE SCALE GENOMIC DNA]</scope>
    <source>
        <strain evidence="2 3">GD02</strain>
    </source>
</reference>
<dbReference type="PANTHER" id="PTHR37292">
    <property type="entry name" value="VNG6097C"/>
    <property type="match status" value="1"/>
</dbReference>
<organism evidence="2 3">
    <name type="scientific">Rhodococcus rhodochrous</name>
    <dbReference type="NCBI Taxonomy" id="1829"/>
    <lineage>
        <taxon>Bacteria</taxon>
        <taxon>Bacillati</taxon>
        <taxon>Actinomycetota</taxon>
        <taxon>Actinomycetes</taxon>
        <taxon>Mycobacteriales</taxon>
        <taxon>Nocardiaceae</taxon>
        <taxon>Rhodococcus</taxon>
    </lineage>
</organism>
<sequence length="79" mass="8678">MPKSSVQQQSMESLLSLVKSGQVAVPGLQCPFVWNSTKVHDLLDSLYRGYPVGYLITWQSVDAALKGGQFAAHQQILTE</sequence>
<gene>
    <name evidence="2" type="ORF">KUM34_028330</name>
</gene>
<proteinExistence type="predicted"/>
<name>A0AA46X1A1_RHORH</name>
<protein>
    <submittedName>
        <fullName evidence="2">DUF262 domain-containing protein</fullName>
    </submittedName>
</protein>
<dbReference type="Pfam" id="PF03235">
    <property type="entry name" value="GmrSD_N"/>
    <property type="match status" value="1"/>
</dbReference>
<dbReference type="PANTHER" id="PTHR37292:SF2">
    <property type="entry name" value="DUF262 DOMAIN-CONTAINING PROTEIN"/>
    <property type="match status" value="1"/>
</dbReference>
<geneLocation type="plasmid" evidence="2 3">
    <name>pGD02.2.1</name>
</geneLocation>
<dbReference type="RefSeq" id="WP_229583262.1">
    <property type="nucleotide sequence ID" value="NZ_CP083975.1"/>
</dbReference>
<dbReference type="EMBL" id="CP083975">
    <property type="protein sequence ID" value="UZF48258.1"/>
    <property type="molecule type" value="Genomic_DNA"/>
</dbReference>
<accession>A0AA46X1A1</accession>
<evidence type="ECO:0000259" key="1">
    <source>
        <dbReference type="Pfam" id="PF03235"/>
    </source>
</evidence>
<feature type="domain" description="GmrSD restriction endonucleases N-terminal" evidence="1">
    <location>
        <begin position="13"/>
        <end position="62"/>
    </location>
</feature>
<dbReference type="AlphaFoldDB" id="A0AA46X1A1"/>
<evidence type="ECO:0000313" key="2">
    <source>
        <dbReference type="EMBL" id="UZF48258.1"/>
    </source>
</evidence>
<dbReference type="InterPro" id="IPR004919">
    <property type="entry name" value="GmrSD_N"/>
</dbReference>
<evidence type="ECO:0000313" key="3">
    <source>
        <dbReference type="Proteomes" id="UP001162740"/>
    </source>
</evidence>
<dbReference type="Proteomes" id="UP001162740">
    <property type="component" value="Plasmid pGD02.2.1"/>
</dbReference>